<dbReference type="PANTHER" id="PTHR44943:SF4">
    <property type="entry name" value="TPR REPEAT-CONTAINING PROTEIN MJ0798"/>
    <property type="match status" value="1"/>
</dbReference>
<dbReference type="InterPro" id="IPR051685">
    <property type="entry name" value="Ycf3/AcsC/BcsC/TPR_MFPF"/>
</dbReference>
<dbReference type="SUPFAM" id="SSF48452">
    <property type="entry name" value="TPR-like"/>
    <property type="match status" value="1"/>
</dbReference>
<protein>
    <submittedName>
        <fullName evidence="4">Tetratricopeptide repeat protein</fullName>
    </submittedName>
</protein>
<feature type="repeat" description="TPR" evidence="3">
    <location>
        <begin position="29"/>
        <end position="62"/>
    </location>
</feature>
<dbReference type="EMBL" id="CP080598">
    <property type="protein sequence ID" value="QYX34167.1"/>
    <property type="molecule type" value="Genomic_DNA"/>
</dbReference>
<proteinExistence type="predicted"/>
<evidence type="ECO:0000256" key="1">
    <source>
        <dbReference type="ARBA" id="ARBA00022737"/>
    </source>
</evidence>
<dbReference type="Pfam" id="PF13181">
    <property type="entry name" value="TPR_8"/>
    <property type="match status" value="1"/>
</dbReference>
<keyword evidence="5" id="KW-1185">Reference proteome</keyword>
<accession>A0ABX8X661</accession>
<keyword evidence="1" id="KW-0677">Repeat</keyword>
<dbReference type="Gene3D" id="1.25.40.10">
    <property type="entry name" value="Tetratricopeptide repeat domain"/>
    <property type="match status" value="1"/>
</dbReference>
<evidence type="ECO:0000256" key="2">
    <source>
        <dbReference type="ARBA" id="ARBA00022803"/>
    </source>
</evidence>
<dbReference type="Proteomes" id="UP000826540">
    <property type="component" value="Chromosome"/>
</dbReference>
<keyword evidence="2 3" id="KW-0802">TPR repeat</keyword>
<dbReference type="SMART" id="SM00028">
    <property type="entry name" value="TPR"/>
    <property type="match status" value="2"/>
</dbReference>
<dbReference type="InterPro" id="IPR019734">
    <property type="entry name" value="TPR_rpt"/>
</dbReference>
<sequence length="79" mass="9583">MISYYRWLKKYEEAIVSYDKAIAIKPDYHEAWYNRGVALDKLKKYEEAIVSYDKAIAIKPDYHEAWYNRGIILDDLQRY</sequence>
<dbReference type="PROSITE" id="PS50293">
    <property type="entry name" value="TPR_REGION"/>
    <property type="match status" value="1"/>
</dbReference>
<reference evidence="4 5" key="1">
    <citation type="journal article" date="2022" name="J. Am. Chem. Soc.">
        <title>Biosynthesis of Guanitoxin Enables Global Environmental Detection in Freshwater Cyanobacteria.</title>
        <authorList>
            <person name="Lima S.T."/>
            <person name="Fallon T.R."/>
            <person name="Cordoza J.L."/>
            <person name="Chekan J.R."/>
            <person name="Delbaje E."/>
            <person name="Hopiavuori A.R."/>
            <person name="Alvarenga D.O."/>
            <person name="Wood S.M."/>
            <person name="Luhavaya H."/>
            <person name="Baumgartner J.T."/>
            <person name="Dorr F.A."/>
            <person name="Etchegaray A."/>
            <person name="Pinto E."/>
            <person name="McKinnie S.M.K."/>
            <person name="Fiore M.F."/>
            <person name="Moore B.S."/>
        </authorList>
    </citation>
    <scope>NUCLEOTIDE SEQUENCE [LARGE SCALE GENOMIC DNA]</scope>
    <source>
        <strain evidence="4 5">ITEP-024</strain>
    </source>
</reference>
<name>A0ABX8X661_9CYAN</name>
<gene>
    <name evidence="4" type="ORF">K2F26_10115</name>
</gene>
<dbReference type="Pfam" id="PF00515">
    <property type="entry name" value="TPR_1"/>
    <property type="match status" value="1"/>
</dbReference>
<evidence type="ECO:0000256" key="3">
    <source>
        <dbReference type="PROSITE-ProRule" id="PRU00339"/>
    </source>
</evidence>
<dbReference type="RefSeq" id="WP_220611845.1">
    <property type="nucleotide sequence ID" value="NZ_CP080598.1"/>
</dbReference>
<evidence type="ECO:0000313" key="4">
    <source>
        <dbReference type="EMBL" id="QYX34167.1"/>
    </source>
</evidence>
<dbReference type="InterPro" id="IPR011990">
    <property type="entry name" value="TPR-like_helical_dom_sf"/>
</dbReference>
<evidence type="ECO:0000313" key="5">
    <source>
        <dbReference type="Proteomes" id="UP000826540"/>
    </source>
</evidence>
<organism evidence="4 5">
    <name type="scientific">Sphaerospermopsis torques-reginae ITEP-024</name>
    <dbReference type="NCBI Taxonomy" id="984208"/>
    <lineage>
        <taxon>Bacteria</taxon>
        <taxon>Bacillati</taxon>
        <taxon>Cyanobacteriota</taxon>
        <taxon>Cyanophyceae</taxon>
        <taxon>Nostocales</taxon>
        <taxon>Aphanizomenonaceae</taxon>
        <taxon>Sphaerospermopsis</taxon>
        <taxon>Sphaerospermopsis torques-reginae</taxon>
    </lineage>
</organism>
<dbReference type="PROSITE" id="PS50005">
    <property type="entry name" value="TPR"/>
    <property type="match status" value="1"/>
</dbReference>
<dbReference type="PANTHER" id="PTHR44943">
    <property type="entry name" value="CELLULOSE SYNTHASE OPERON PROTEIN C"/>
    <property type="match status" value="1"/>
</dbReference>